<feature type="coiled-coil region" evidence="5">
    <location>
        <begin position="99"/>
        <end position="135"/>
    </location>
</feature>
<evidence type="ECO:0000313" key="9">
    <source>
        <dbReference type="Proteomes" id="UP000838100"/>
    </source>
</evidence>
<keyword evidence="4 7" id="KW-0472">Membrane</keyword>
<evidence type="ECO:0008006" key="10">
    <source>
        <dbReference type="Google" id="ProtNLM"/>
    </source>
</evidence>
<keyword evidence="2 7" id="KW-0812">Transmembrane</keyword>
<evidence type="ECO:0000256" key="3">
    <source>
        <dbReference type="ARBA" id="ARBA00022989"/>
    </source>
</evidence>
<sequence length="249" mass="28129">MAYRTSRLSEYGIPLTVAVLLHAGLIWFMLTGIEPEHKPFKAKAPQFIDAKLVKIKAQPVVKPKPKPAAKPKNKPKPKPVVKPKPKSKPAVKPRPKIDQKALDKKAEALKVKKQQEAEQQRLKQLQKEREQQLLSALEDEDDYQQASSNAQLATSYSALIREQVGQSWSRPPSARNDMEVLLQIHLVPTGEVSSVEILKGSGSAVFDQSAVRAVNKAERFVELQDLPPAVFEQYFRRFNLLFRPEDLRL</sequence>
<evidence type="ECO:0000256" key="6">
    <source>
        <dbReference type="SAM" id="MobiDB-lite"/>
    </source>
</evidence>
<dbReference type="Gene3D" id="3.30.1150.10">
    <property type="match status" value="1"/>
</dbReference>
<dbReference type="RefSeq" id="WP_237444268.1">
    <property type="nucleotide sequence ID" value="NZ_CAKLPX010000001.1"/>
</dbReference>
<feature type="region of interest" description="Disordered" evidence="6">
    <location>
        <begin position="59"/>
        <end position="98"/>
    </location>
</feature>
<dbReference type="PANTHER" id="PTHR33446:SF2">
    <property type="entry name" value="PROTEIN TONB"/>
    <property type="match status" value="1"/>
</dbReference>
<dbReference type="Proteomes" id="UP000838100">
    <property type="component" value="Unassembled WGS sequence"/>
</dbReference>
<dbReference type="Pfam" id="PF13103">
    <property type="entry name" value="TonB_2"/>
    <property type="match status" value="1"/>
</dbReference>
<feature type="transmembrane region" description="Helical" evidence="7">
    <location>
        <begin position="12"/>
        <end position="30"/>
    </location>
</feature>
<evidence type="ECO:0000256" key="1">
    <source>
        <dbReference type="ARBA" id="ARBA00004167"/>
    </source>
</evidence>
<organism evidence="8 9">
    <name type="scientific">Sinobacterium norvegicum</name>
    <dbReference type="NCBI Taxonomy" id="1641715"/>
    <lineage>
        <taxon>Bacteria</taxon>
        <taxon>Pseudomonadati</taxon>
        <taxon>Pseudomonadota</taxon>
        <taxon>Gammaproteobacteria</taxon>
        <taxon>Cellvibrionales</taxon>
        <taxon>Spongiibacteraceae</taxon>
        <taxon>Sinobacterium</taxon>
    </lineage>
</organism>
<keyword evidence="5" id="KW-0175">Coiled coil</keyword>
<keyword evidence="3 7" id="KW-1133">Transmembrane helix</keyword>
<evidence type="ECO:0000256" key="2">
    <source>
        <dbReference type="ARBA" id="ARBA00022692"/>
    </source>
</evidence>
<accession>A0ABM9AEI9</accession>
<evidence type="ECO:0000256" key="7">
    <source>
        <dbReference type="SAM" id="Phobius"/>
    </source>
</evidence>
<keyword evidence="9" id="KW-1185">Reference proteome</keyword>
<dbReference type="EMBL" id="CAKLPX010000001">
    <property type="protein sequence ID" value="CAH0991623.1"/>
    <property type="molecule type" value="Genomic_DNA"/>
</dbReference>
<dbReference type="NCBIfam" id="TIGR01352">
    <property type="entry name" value="tonB_Cterm"/>
    <property type="match status" value="1"/>
</dbReference>
<evidence type="ECO:0000313" key="8">
    <source>
        <dbReference type="EMBL" id="CAH0991623.1"/>
    </source>
</evidence>
<feature type="compositionally biased region" description="Basic residues" evidence="6">
    <location>
        <begin position="63"/>
        <end position="94"/>
    </location>
</feature>
<protein>
    <recommendedName>
        <fullName evidence="10">Protein TolA</fullName>
    </recommendedName>
</protein>
<name>A0ABM9AEI9_9GAMM</name>
<evidence type="ECO:0000256" key="5">
    <source>
        <dbReference type="SAM" id="Coils"/>
    </source>
</evidence>
<dbReference type="InterPro" id="IPR051045">
    <property type="entry name" value="TonB-dependent_transducer"/>
</dbReference>
<evidence type="ECO:0000256" key="4">
    <source>
        <dbReference type="ARBA" id="ARBA00023136"/>
    </source>
</evidence>
<dbReference type="SUPFAM" id="SSF74653">
    <property type="entry name" value="TolA/TonB C-terminal domain"/>
    <property type="match status" value="1"/>
</dbReference>
<dbReference type="PANTHER" id="PTHR33446">
    <property type="entry name" value="PROTEIN TONB-RELATED"/>
    <property type="match status" value="1"/>
</dbReference>
<comment type="caution">
    <text evidence="8">The sequence shown here is derived from an EMBL/GenBank/DDBJ whole genome shotgun (WGS) entry which is preliminary data.</text>
</comment>
<comment type="subcellular location">
    <subcellularLocation>
        <location evidence="1">Membrane</location>
        <topology evidence="1">Single-pass membrane protein</topology>
    </subcellularLocation>
</comment>
<reference evidence="8" key="1">
    <citation type="submission" date="2021-12" db="EMBL/GenBank/DDBJ databases">
        <authorList>
            <person name="Rodrigo-Torres L."/>
            <person name="Arahal R. D."/>
            <person name="Lucena T."/>
        </authorList>
    </citation>
    <scope>NUCLEOTIDE SEQUENCE</scope>
    <source>
        <strain evidence="8">CECT 8267</strain>
    </source>
</reference>
<proteinExistence type="predicted"/>
<gene>
    <name evidence="8" type="ORF">SIN8267_01732</name>
</gene>
<dbReference type="InterPro" id="IPR006260">
    <property type="entry name" value="TonB/TolA_C"/>
</dbReference>